<keyword evidence="1" id="KW-0732">Signal</keyword>
<keyword evidence="3" id="KW-1185">Reference proteome</keyword>
<sequence>MVFQCKFLFAAMFTLTMLSSTGFAAKYSSVETIMRLFLEPSRTNATREMLNVYSFIASSNDLSETILRLGDANTQVCASDKQRKDNLTIAYAKMRDFINPVYMAYSYEAAQTPQNKILKGVLMKVGQHLNNTAMRLRHKLTKNSYPVPSTPTSVPEANLDQLSREYLTKFVTGTITDDMVKRYRNYVILYTLKDVIQEVLNQCLWRPNATRNQLRASLNHLRREKCKLLIELIGSLKPTRKDNLTIAYAKMKDFTNPVNMVYSYEVAQTPQNKRLKGLLMDVRMHLRATVNALRRMLRRNSYPVPCTPTSDPESYLDKISRKYMTKFETGTITDDTVKRFRNYVILYTFKDIIREVVDQCMWRDRATRNQTTGTITDDMVKRFRNYVILYTLKDVIREVVNQCMWRDQMEFYKSLFANLFIVTAISSVAWTAPLSYRPSDTEIVIGLSLMPKRANATKEMLKVYQFIASNRDLKETPLALGVADASVCSSNLASLDHYTSTYLQAMINMKRVQKKDNFSIAFIQLHNFIRPLYLAYSYEEAKGSQHKVLASALKDTSFHLNNTVWRVRLEIKKTGSSIPTIQHISEASLDHYTTTYLQAMVNMKRVSLSIPDDVVKTYRNYVILYTLKDVLIDNGSFDYYGRNKMEFCKSLFAALFIVTTMSSVAWTAPLSYRPSDAEIVIRLSLMPKRANATKEMLKVYQFIASNWDLKETPLALGVADTPVCSSNLQKKDNFSIAFIQLYNFIRPLYLAYSHESAKGSQHKVLASALKDTSFHLNNTVWRVRREITKTGSSIPTVQHISEASLDHYTTTYLQAMVNMKRVSLTLTDDVVKTYRNYVILYTLKDVLIDSLFAALFIVTAMSSVSWTAPLSYQPSDAEIVIRLSLMPTRANATKEVGYQKMLKVYQFIASNWDLKETPLALGVADTPVCSSNLQKKENFSIAFILLYNFIRPLYLAYSYEEAKGSQHKVLASALKDTSFHLNNTVWRVRREIKKTGSSIPTVQHISEASLDHYTTSYLQAMVNMKRVSLILTDDVVKTYINYVILYTLKDVLIDQKKDNFSIAFIQLYNFIRPLYLAYSYEEAKGSQQKVLASALKDTSFHLNNTVGRVRREIKKTGSSIPTIQHISKASLDHYTTTYLQAMVNMKRVSITITDDVVKTYRNYVILYTLKDVLIDPLFVALFIVATMSPVAWTAPLSYRPSDAEIVIRLSLMPTRSNATKEMLRVYQFIASNWDLKETPLALGVADTPVCSSNLQKEDNYSIAFIQLYNFIRPLYLAYSYEEAKGSQHKVLASALKDTSFHLNATVWRVKREITKTGSSIPTVQHISEASLDDYTTTYLQAMVNMKRVNVTITDDVVKTYRNYVILYTLKDVLSDSLFAAMFLVITMSSVILAAPLSYQPSDAEIVIRLSLMPARSNATNETLKVYQFIASNWDLKETLLALGVADIPVCSSNLQKKDNLSIAFIQLYNFIRPLYLAYSYEEAKGSQHKVLASALKDTSFHLNNTVWRVRREIMKTGSSIPTTQHISGASLDHYTRKYLQAMVNNKRVSLTITDSVVKTYRNYVILYTLKDVLTDVLNLTTMSSVTLTAPMNYRPSDAEIVIRLSLMPSRANAVKEMLKVYQFIASNRDLKETPLALGVADTPVCSSNLQKKDNFSIAFIQLYNFIHPLYLAYSYEEAKGSQRNALASALKDTSFHLNNTVWRVRREITKTGSQIPTVQNVSEASLDHFTRAYLQAMVNSKRVSLAITDDVMKTYRNYVVLYTLKDVLNDMEFYKVLLAVTLMTTTLSSVAFTAPLSSQRSNAEFVIRLFLMPTRANATKEMLNVYNFIASNWILKETPLAFGMTDIPSCSSNLKKQHNLAIAYIQLHYFMSPLYMAHSYEKQKGFQHQELARAIHETSFHLNYTVGSVENEKKCKLGFSEFCKIIIRDIIFFSQSLTITDDVVKSYRNYVILYTLKDVLDNVMTCL</sequence>
<evidence type="ECO:0000313" key="2">
    <source>
        <dbReference type="EMBL" id="RMX60277.1"/>
    </source>
</evidence>
<feature type="non-terminal residue" evidence="2">
    <location>
        <position position="1967"/>
    </location>
</feature>
<dbReference type="OrthoDB" id="5965516at2759"/>
<gene>
    <name evidence="2" type="ORF">pdam_00009099</name>
</gene>
<evidence type="ECO:0000256" key="1">
    <source>
        <dbReference type="SAM" id="SignalP"/>
    </source>
</evidence>
<reference evidence="2 3" key="1">
    <citation type="journal article" date="2018" name="Sci. Rep.">
        <title>Comparative analysis of the Pocillopora damicornis genome highlights role of immune system in coral evolution.</title>
        <authorList>
            <person name="Cunning R."/>
            <person name="Bay R.A."/>
            <person name="Gillette P."/>
            <person name="Baker A.C."/>
            <person name="Traylor-Knowles N."/>
        </authorList>
    </citation>
    <scope>NUCLEOTIDE SEQUENCE [LARGE SCALE GENOMIC DNA]</scope>
    <source>
        <strain evidence="2">RSMAS</strain>
        <tissue evidence="2">Whole animal</tissue>
    </source>
</reference>
<feature type="signal peptide" evidence="1">
    <location>
        <begin position="1"/>
        <end position="24"/>
    </location>
</feature>
<dbReference type="Proteomes" id="UP000275408">
    <property type="component" value="Unassembled WGS sequence"/>
</dbReference>
<proteinExistence type="predicted"/>
<protein>
    <submittedName>
        <fullName evidence="2">Uncharacterized protein</fullName>
    </submittedName>
</protein>
<comment type="caution">
    <text evidence="2">The sequence shown here is derived from an EMBL/GenBank/DDBJ whole genome shotgun (WGS) entry which is preliminary data.</text>
</comment>
<feature type="chain" id="PRO_5018143045" evidence="1">
    <location>
        <begin position="25"/>
        <end position="1967"/>
    </location>
</feature>
<evidence type="ECO:0000313" key="3">
    <source>
        <dbReference type="Proteomes" id="UP000275408"/>
    </source>
</evidence>
<organism evidence="2 3">
    <name type="scientific">Pocillopora damicornis</name>
    <name type="common">Cauliflower coral</name>
    <name type="synonym">Millepora damicornis</name>
    <dbReference type="NCBI Taxonomy" id="46731"/>
    <lineage>
        <taxon>Eukaryota</taxon>
        <taxon>Metazoa</taxon>
        <taxon>Cnidaria</taxon>
        <taxon>Anthozoa</taxon>
        <taxon>Hexacorallia</taxon>
        <taxon>Scleractinia</taxon>
        <taxon>Astrocoeniina</taxon>
        <taxon>Pocilloporidae</taxon>
        <taxon>Pocillopora</taxon>
    </lineage>
</organism>
<accession>A0A3M6V311</accession>
<name>A0A3M6V311_POCDA</name>
<dbReference type="EMBL" id="RCHS01000204">
    <property type="protein sequence ID" value="RMX60277.1"/>
    <property type="molecule type" value="Genomic_DNA"/>
</dbReference>